<organism evidence="3 4">
    <name type="scientific">Burkholderia pseudomallei</name>
    <name type="common">Pseudomonas pseudomallei</name>
    <dbReference type="NCBI Taxonomy" id="28450"/>
    <lineage>
        <taxon>Bacteria</taxon>
        <taxon>Pseudomonadati</taxon>
        <taxon>Pseudomonadota</taxon>
        <taxon>Betaproteobacteria</taxon>
        <taxon>Burkholderiales</taxon>
        <taxon>Burkholderiaceae</taxon>
        <taxon>Burkholderia</taxon>
        <taxon>pseudomallei group</taxon>
    </lineage>
</organism>
<feature type="domain" description="Toxin VasX N-terminal region" evidence="2">
    <location>
        <begin position="8"/>
        <end position="171"/>
    </location>
</feature>
<gene>
    <name evidence="3" type="ORF">Y036_510</name>
</gene>
<dbReference type="Proteomes" id="UP000030475">
    <property type="component" value="Unassembled WGS sequence"/>
</dbReference>
<dbReference type="AlphaFoldDB" id="A0AA40MAY8"/>
<evidence type="ECO:0000313" key="3">
    <source>
        <dbReference type="EMBL" id="KGX07221.1"/>
    </source>
</evidence>
<keyword evidence="1" id="KW-0175">Coiled coil</keyword>
<reference evidence="3 4" key="1">
    <citation type="submission" date="2014-08" db="EMBL/GenBank/DDBJ databases">
        <authorList>
            <person name="Bunnell A."/>
            <person name="Chain P.S."/>
            <person name="Chertkov O."/>
            <person name="Currie B.J."/>
            <person name="Daligault H.E."/>
            <person name="Davenport K.W."/>
            <person name="Davis C."/>
            <person name="Gleasner C.D."/>
            <person name="Johnson S.L."/>
            <person name="Kaestli M."/>
            <person name="Koren S."/>
            <person name="Kunde Y.A."/>
            <person name="Mayo M."/>
            <person name="McMurry K.K."/>
            <person name="Price E.P."/>
            <person name="Reitenga K.G."/>
            <person name="Robison R."/>
            <person name="Rosovitz M.J."/>
            <person name="Sarovich D.S."/>
            <person name="Teshima H."/>
        </authorList>
    </citation>
    <scope>NUCLEOTIDE SEQUENCE [LARGE SCALE GENOMIC DNA]</scope>
    <source>
        <strain evidence="3 4">MSHR44</strain>
    </source>
</reference>
<evidence type="ECO:0000313" key="4">
    <source>
        <dbReference type="Proteomes" id="UP000030475"/>
    </source>
</evidence>
<proteinExistence type="predicted"/>
<dbReference type="CDD" id="cd20707">
    <property type="entry name" value="MIX_III"/>
    <property type="match status" value="1"/>
</dbReference>
<dbReference type="EMBL" id="JQIM01000010">
    <property type="protein sequence ID" value="KGX07221.1"/>
    <property type="molecule type" value="Genomic_DNA"/>
</dbReference>
<dbReference type="NCBIfam" id="NF041559">
    <property type="entry name" value="BTH_I2691_fam"/>
    <property type="match status" value="1"/>
</dbReference>
<protein>
    <submittedName>
        <fullName evidence="3">Fis family regulatory protein</fullName>
    </submittedName>
</protein>
<dbReference type="Pfam" id="PF20249">
    <property type="entry name" value="VasX_N"/>
    <property type="match status" value="1"/>
</dbReference>
<evidence type="ECO:0000259" key="2">
    <source>
        <dbReference type="Pfam" id="PF20249"/>
    </source>
</evidence>
<dbReference type="RefSeq" id="WP_038738233.1">
    <property type="nucleotide sequence ID" value="NZ_KN323088.1"/>
</dbReference>
<accession>A0AA40MAY8</accession>
<sequence length="1007" mass="110285">MAGSDDRCDVCKLQGLAVYPSRYAVVPKTFDAPALGPFDDKSVTGVALTQSKYGLRQLREGFVYLLYESGPRGPFHWEVYSVAPDGTLWKQLDTASVKRVSAPQACQRKGHSASRVQYLVIEKPHQCGNVWIAFSEWPWSQDTVKRYGGNDANAASLRKKRMQLIEPSTWISAPKPGPYSAPLTEANLQRVIEHAPAIATTAKGEPVGLLSAELPEAVSYGDVGAFRDARLQICTSRYPWAMRNKAAAGAKLSSAAETIKGAQGSTRNTKGEPCVPLMVALWDGIGITHELNGFRNDAQARFLQYCDEQALRINALQWIDQAKLAVEAGARRKATFDHSPAMPGSTSWYYPDAVAKQKAAAKTPADRQFWNDYQWMGENGVPPSYARQITQFRAAPSSPAYQDAMARARKYVEAKPRIEQDRAKKIDQDTVTGAEHDWAKYREKLADDTSSKKGASNGNVKRIDVFRVLYQRIQDQKQALLAQRTADVANWLDAPLFLAALEDYHEENGFDGIAFEFAIFHAIVGLSAERSGVAALNKLIDRLDPTKPESLVWRMVASNQKKSKEALKLALAQAEANKNVVLETVGEGFNVFAETSEKLKKFAEFYTKMDEMSKQAKQLNAIDQAMHDKGVDKVVVSVGHLVFQRFPYKGADLVGLGNGVSEAIIKSVFMLRVGIKSEEVKDLVLQQAKVEPQLRSKFLGEYQAQRRMGRSSPEAFRMATSAVAKTEGSNVLANRWSKLKVRESVGLVGVIGLIEVIGLIKLINKSDKEGRDWAELGGACFSVAGAAAEVALKPLEAFKFEEGAKNLKIFGGYCGALAAGVGTTLDTLDAIEKWGSGERLVSVLYFMKGMLGFGTTMAFGLTALSSSAPVFERLASNITGRQIRIVILDRIGQGITDAAARKVAIAAGERVATVAAERVGAMVVGRGLLIMASWQIQVAIISLQFVIWYFGNDDLQNSIKDSIFGVGGKYKNTEDLKKQNEAFDKALVAVGFKDDTASDKEEAKSHR</sequence>
<dbReference type="InterPro" id="IPR046864">
    <property type="entry name" value="VasX_N"/>
</dbReference>
<dbReference type="InterPro" id="IPR048126">
    <property type="entry name" value="Toxin_VasX"/>
</dbReference>
<comment type="caution">
    <text evidence="3">The sequence shown here is derived from an EMBL/GenBank/DDBJ whole genome shotgun (WGS) entry which is preliminary data.</text>
</comment>
<feature type="coiled-coil region" evidence="1">
    <location>
        <begin position="557"/>
        <end position="584"/>
    </location>
</feature>
<evidence type="ECO:0000256" key="1">
    <source>
        <dbReference type="SAM" id="Coils"/>
    </source>
</evidence>
<name>A0AA40MAY8_BURPE</name>